<dbReference type="InterPro" id="IPR046193">
    <property type="entry name" value="DUF6221"/>
</dbReference>
<dbReference type="RefSeq" id="WP_381196919.1">
    <property type="nucleotide sequence ID" value="NZ_JBHSFE010000014.1"/>
</dbReference>
<evidence type="ECO:0000313" key="4">
    <source>
        <dbReference type="Proteomes" id="UP001595993"/>
    </source>
</evidence>
<evidence type="ECO:0000256" key="1">
    <source>
        <dbReference type="SAM" id="Coils"/>
    </source>
</evidence>
<name>A0ABV9G9I1_9ACTN</name>
<evidence type="ECO:0000313" key="3">
    <source>
        <dbReference type="EMBL" id="MFC4609754.1"/>
    </source>
</evidence>
<dbReference type="Pfam" id="PF19730">
    <property type="entry name" value="DUF6221"/>
    <property type="match status" value="1"/>
</dbReference>
<proteinExistence type="predicted"/>
<sequence>MRDDFWDRVEFLDARLREDEKAAEALKSSKNDAVAELRARVLADVKAKRRLVCWALDRPWEPEDRPRAVWQDALVNAIADIPRGRRRPVIDHLVAAYDGHRDFHPAWRLVEDEPEDEPGGDKVRTRTRGRTV</sequence>
<feature type="region of interest" description="Disordered" evidence="2">
    <location>
        <begin position="110"/>
        <end position="132"/>
    </location>
</feature>
<dbReference type="Proteomes" id="UP001595993">
    <property type="component" value="Unassembled WGS sequence"/>
</dbReference>
<protein>
    <submittedName>
        <fullName evidence="3">DUF6221 family protein</fullName>
    </submittedName>
</protein>
<keyword evidence="1" id="KW-0175">Coiled coil</keyword>
<organism evidence="3 4">
    <name type="scientific">Streptomyces maoxianensis</name>
    <dbReference type="NCBI Taxonomy" id="1459942"/>
    <lineage>
        <taxon>Bacteria</taxon>
        <taxon>Bacillati</taxon>
        <taxon>Actinomycetota</taxon>
        <taxon>Actinomycetes</taxon>
        <taxon>Kitasatosporales</taxon>
        <taxon>Streptomycetaceae</taxon>
        <taxon>Streptomyces</taxon>
    </lineage>
</organism>
<accession>A0ABV9G9I1</accession>
<feature type="coiled-coil region" evidence="1">
    <location>
        <begin position="9"/>
        <end position="36"/>
    </location>
</feature>
<dbReference type="EMBL" id="JBHSFE010000014">
    <property type="protein sequence ID" value="MFC4609754.1"/>
    <property type="molecule type" value="Genomic_DNA"/>
</dbReference>
<comment type="caution">
    <text evidence="3">The sequence shown here is derived from an EMBL/GenBank/DDBJ whole genome shotgun (WGS) entry which is preliminary data.</text>
</comment>
<gene>
    <name evidence="3" type="ORF">ACFO9E_18315</name>
</gene>
<evidence type="ECO:0000256" key="2">
    <source>
        <dbReference type="SAM" id="MobiDB-lite"/>
    </source>
</evidence>
<reference evidence="4" key="1">
    <citation type="journal article" date="2019" name="Int. J. Syst. Evol. Microbiol.">
        <title>The Global Catalogue of Microorganisms (GCM) 10K type strain sequencing project: providing services to taxonomists for standard genome sequencing and annotation.</title>
        <authorList>
            <consortium name="The Broad Institute Genomics Platform"/>
            <consortium name="The Broad Institute Genome Sequencing Center for Infectious Disease"/>
            <person name="Wu L."/>
            <person name="Ma J."/>
        </authorList>
    </citation>
    <scope>NUCLEOTIDE SEQUENCE [LARGE SCALE GENOMIC DNA]</scope>
    <source>
        <strain evidence="4">CGMCC 4.7139</strain>
    </source>
</reference>
<keyword evidence="4" id="KW-1185">Reference proteome</keyword>